<evidence type="ECO:0000256" key="1">
    <source>
        <dbReference type="SAM" id="MobiDB-lite"/>
    </source>
</evidence>
<accession>A0A8H4VZ65</accession>
<proteinExistence type="predicted"/>
<gene>
    <name evidence="2" type="ORF">G7Y89_g10469</name>
</gene>
<feature type="compositionally biased region" description="Basic and acidic residues" evidence="1">
    <location>
        <begin position="50"/>
        <end position="68"/>
    </location>
</feature>
<evidence type="ECO:0000313" key="3">
    <source>
        <dbReference type="Proteomes" id="UP000566819"/>
    </source>
</evidence>
<evidence type="ECO:0000313" key="2">
    <source>
        <dbReference type="EMBL" id="KAF4627687.1"/>
    </source>
</evidence>
<feature type="region of interest" description="Disordered" evidence="1">
    <location>
        <begin position="50"/>
        <end position="75"/>
    </location>
</feature>
<keyword evidence="3" id="KW-1185">Reference proteome</keyword>
<comment type="caution">
    <text evidence="2">The sequence shown here is derived from an EMBL/GenBank/DDBJ whole genome shotgun (WGS) entry which is preliminary data.</text>
</comment>
<dbReference type="EMBL" id="JAAMPI010000927">
    <property type="protein sequence ID" value="KAF4627687.1"/>
    <property type="molecule type" value="Genomic_DNA"/>
</dbReference>
<dbReference type="Proteomes" id="UP000566819">
    <property type="component" value="Unassembled WGS sequence"/>
</dbReference>
<name>A0A8H4VZ65_9HELO</name>
<protein>
    <submittedName>
        <fullName evidence="2">Uncharacterized protein</fullName>
    </submittedName>
</protein>
<reference evidence="2 3" key="1">
    <citation type="submission" date="2020-03" db="EMBL/GenBank/DDBJ databases">
        <title>Draft Genome Sequence of Cudoniella acicularis.</title>
        <authorList>
            <person name="Buettner E."/>
            <person name="Kellner H."/>
        </authorList>
    </citation>
    <scope>NUCLEOTIDE SEQUENCE [LARGE SCALE GENOMIC DNA]</scope>
    <source>
        <strain evidence="2 3">DSM 108380</strain>
    </source>
</reference>
<organism evidence="2 3">
    <name type="scientific">Cudoniella acicularis</name>
    <dbReference type="NCBI Taxonomy" id="354080"/>
    <lineage>
        <taxon>Eukaryota</taxon>
        <taxon>Fungi</taxon>
        <taxon>Dikarya</taxon>
        <taxon>Ascomycota</taxon>
        <taxon>Pezizomycotina</taxon>
        <taxon>Leotiomycetes</taxon>
        <taxon>Helotiales</taxon>
        <taxon>Tricladiaceae</taxon>
        <taxon>Cudoniella</taxon>
    </lineage>
</organism>
<sequence>MAPHVRNGKNRQMMLDIAAAEVSKLASSKLSKNVAVQLWSAVCELIAVPKEARAKSKPQSRMEARDPPELADNAI</sequence>
<dbReference type="AlphaFoldDB" id="A0A8H4VZ65"/>